<dbReference type="Pfam" id="PF18990">
    <property type="entry name" value="DUF5723"/>
    <property type="match status" value="1"/>
</dbReference>
<dbReference type="Proteomes" id="UP000239872">
    <property type="component" value="Unassembled WGS sequence"/>
</dbReference>
<organism evidence="3 4">
    <name type="scientific">Flavipsychrobacter stenotrophus</name>
    <dbReference type="NCBI Taxonomy" id="2077091"/>
    <lineage>
        <taxon>Bacteria</taxon>
        <taxon>Pseudomonadati</taxon>
        <taxon>Bacteroidota</taxon>
        <taxon>Chitinophagia</taxon>
        <taxon>Chitinophagales</taxon>
        <taxon>Chitinophagaceae</taxon>
        <taxon>Flavipsychrobacter</taxon>
    </lineage>
</organism>
<proteinExistence type="predicted"/>
<accession>A0A2S7SUW7</accession>
<name>A0A2S7SUW7_9BACT</name>
<dbReference type="RefSeq" id="WP_105039262.1">
    <property type="nucleotide sequence ID" value="NZ_PPSL01000003.1"/>
</dbReference>
<dbReference type="OrthoDB" id="9805336at2"/>
<gene>
    <name evidence="3" type="ORF">CJD36_011200</name>
</gene>
<comment type="caution">
    <text evidence="3">The sequence shown here is derived from an EMBL/GenBank/DDBJ whole genome shotgun (WGS) entry which is preliminary data.</text>
</comment>
<feature type="domain" description="DUF5723" evidence="2">
    <location>
        <begin position="47"/>
        <end position="428"/>
    </location>
</feature>
<keyword evidence="4" id="KW-1185">Reference proteome</keyword>
<dbReference type="InterPro" id="IPR043781">
    <property type="entry name" value="DUF5723"/>
</dbReference>
<reference evidence="3 4" key="1">
    <citation type="submission" date="2018-01" db="EMBL/GenBank/DDBJ databases">
        <title>A novel member of the phylum Bacteroidetes isolated from glacier ice.</title>
        <authorList>
            <person name="Liu Q."/>
            <person name="Xin Y.-H."/>
        </authorList>
    </citation>
    <scope>NUCLEOTIDE SEQUENCE [LARGE SCALE GENOMIC DNA]</scope>
    <source>
        <strain evidence="3 4">RB1R16</strain>
    </source>
</reference>
<evidence type="ECO:0000256" key="1">
    <source>
        <dbReference type="SAM" id="SignalP"/>
    </source>
</evidence>
<dbReference type="EMBL" id="PPSL01000003">
    <property type="protein sequence ID" value="PQJ10534.1"/>
    <property type="molecule type" value="Genomic_DNA"/>
</dbReference>
<evidence type="ECO:0000313" key="4">
    <source>
        <dbReference type="Proteomes" id="UP000239872"/>
    </source>
</evidence>
<protein>
    <recommendedName>
        <fullName evidence="2">DUF5723 domain-containing protein</fullName>
    </recommendedName>
</protein>
<evidence type="ECO:0000313" key="3">
    <source>
        <dbReference type="EMBL" id="PQJ10534.1"/>
    </source>
</evidence>
<sequence length="457" mass="48967">MKKILLSVSILSIAVTAHGQRFLGVSSGNYNTINSMYLNPANLGGCSEKLSVNLFSANIGIDNNLGTISSVGDIGKTTGNDSGGTNIFKINSGTGKFSMMVPSVELRGPSVLYRINSTHTVAFTTRVRAFNEFNNFDRALYTSVNNPSSVNTTAVAFNAQNFNWTAHVWSEYGLSYGAAVLTTGPIQLKVGATVRYLAGIGYLGIKGKNLDVSYTSGSDSFRASNTDIQYASNIQSLSEGFNNGVSASKIFGGPSGGSGFGADLGAVVSYKTGKEAADYTILLSAAITDIGAITYKTSSFVNVSGNGYIKGSELSENVKNYQDLRNYAGTKGFYVDTGTQSTKVYLPTAMVISADMHLYKKFYASGTLIANMAKDANFGSKYYSQFSIIPRFDTRLISVGLPITYNTLSKTMRFGLGLRFAGFFIGSDDMMATFSGTQYGYNFYAGGMIPIYRKHKS</sequence>
<feature type="chain" id="PRO_5015540610" description="DUF5723 domain-containing protein" evidence="1">
    <location>
        <begin position="20"/>
        <end position="457"/>
    </location>
</feature>
<dbReference type="AlphaFoldDB" id="A0A2S7SUW7"/>
<keyword evidence="1" id="KW-0732">Signal</keyword>
<evidence type="ECO:0000259" key="2">
    <source>
        <dbReference type="Pfam" id="PF18990"/>
    </source>
</evidence>
<feature type="signal peptide" evidence="1">
    <location>
        <begin position="1"/>
        <end position="19"/>
    </location>
</feature>